<dbReference type="EMBL" id="JBHUOX010000036">
    <property type="protein sequence ID" value="MFD3003649.1"/>
    <property type="molecule type" value="Genomic_DNA"/>
</dbReference>
<keyword evidence="3" id="KW-1185">Reference proteome</keyword>
<sequence length="92" mass="10372">MVLIFDNDGPEENRMLFWSNTSCTPTRIVHVLGVQEVLPGTNIFSLLGFACQLINPATAALSYLLQKLAQFRGFYNYPYGKSSCSWVKFLSM</sequence>
<organism evidence="2 3">
    <name type="scientific">Pontibacter toksunensis</name>
    <dbReference type="NCBI Taxonomy" id="1332631"/>
    <lineage>
        <taxon>Bacteria</taxon>
        <taxon>Pseudomonadati</taxon>
        <taxon>Bacteroidota</taxon>
        <taxon>Cytophagia</taxon>
        <taxon>Cytophagales</taxon>
        <taxon>Hymenobacteraceae</taxon>
        <taxon>Pontibacter</taxon>
    </lineage>
</organism>
<evidence type="ECO:0000313" key="2">
    <source>
        <dbReference type="EMBL" id="MFD3003649.1"/>
    </source>
</evidence>
<protein>
    <submittedName>
        <fullName evidence="2">Uncharacterized protein</fullName>
    </submittedName>
</protein>
<accession>A0ABW6C5B5</accession>
<reference evidence="3" key="1">
    <citation type="journal article" date="2019" name="Int. J. Syst. Evol. Microbiol.">
        <title>The Global Catalogue of Microorganisms (GCM) 10K type strain sequencing project: providing services to taxonomists for standard genome sequencing and annotation.</title>
        <authorList>
            <consortium name="The Broad Institute Genomics Platform"/>
            <consortium name="The Broad Institute Genome Sequencing Center for Infectious Disease"/>
            <person name="Wu L."/>
            <person name="Ma J."/>
        </authorList>
    </citation>
    <scope>NUCLEOTIDE SEQUENCE [LARGE SCALE GENOMIC DNA]</scope>
    <source>
        <strain evidence="3">KCTC 23984</strain>
    </source>
</reference>
<keyword evidence="1" id="KW-0472">Membrane</keyword>
<name>A0ABW6C5B5_9BACT</name>
<evidence type="ECO:0000256" key="1">
    <source>
        <dbReference type="SAM" id="Phobius"/>
    </source>
</evidence>
<keyword evidence="1" id="KW-1133">Transmembrane helix</keyword>
<dbReference type="Proteomes" id="UP001597641">
    <property type="component" value="Unassembled WGS sequence"/>
</dbReference>
<gene>
    <name evidence="2" type="ORF">ACFS7Z_25050</name>
</gene>
<dbReference type="RefSeq" id="WP_377491449.1">
    <property type="nucleotide sequence ID" value="NZ_JBHUOX010000036.1"/>
</dbReference>
<evidence type="ECO:0000313" key="3">
    <source>
        <dbReference type="Proteomes" id="UP001597641"/>
    </source>
</evidence>
<comment type="caution">
    <text evidence="2">The sequence shown here is derived from an EMBL/GenBank/DDBJ whole genome shotgun (WGS) entry which is preliminary data.</text>
</comment>
<feature type="transmembrane region" description="Helical" evidence="1">
    <location>
        <begin position="43"/>
        <end position="65"/>
    </location>
</feature>
<keyword evidence="1" id="KW-0812">Transmembrane</keyword>
<proteinExistence type="predicted"/>